<dbReference type="AlphaFoldDB" id="A0A7S7RLR5"/>
<keyword evidence="4" id="KW-1185">Reference proteome</keyword>
<evidence type="ECO:0000313" key="3">
    <source>
        <dbReference type="EMBL" id="QOY51402.1"/>
    </source>
</evidence>
<protein>
    <submittedName>
        <fullName evidence="3">Cytochrome P460 family protein</fullName>
    </submittedName>
</protein>
<gene>
    <name evidence="3" type="ORF">HUE88_09760</name>
</gene>
<dbReference type="InterPro" id="IPR038142">
    <property type="entry name" value="Cytochrome_P460_sp"/>
</dbReference>
<dbReference type="RefSeq" id="WP_194368544.1">
    <property type="nucleotide sequence ID" value="NZ_CP054492.1"/>
</dbReference>
<keyword evidence="1" id="KW-0732">Signal</keyword>
<dbReference type="EMBL" id="CP054492">
    <property type="protein sequence ID" value="QOY51402.1"/>
    <property type="molecule type" value="Genomic_DNA"/>
</dbReference>
<feature type="domain" description="Cytochrome P460" evidence="2">
    <location>
        <begin position="35"/>
        <end position="158"/>
    </location>
</feature>
<dbReference type="InterPro" id="IPR032033">
    <property type="entry name" value="Cytochrome_P460"/>
</dbReference>
<proteinExistence type="predicted"/>
<name>A0A7S7RLR5_9BACT</name>
<sequence>MKVSSKFISIILIAVATNSYATDKKVASSHGIDYPMGWQNWSTIAVSHRTDNNTSRVILGNNIAVEAARSGKTNPWPNGAILGKVVWKDTELKDWKSATVPDEFVHAEFMFKNSEKFKESYGWGWARWVGLEQKPFEKGMQVCISCHTPVENMDWVYTHPAKFPK</sequence>
<dbReference type="Gene3D" id="3.50.70.20">
    <property type="entry name" value="Cytochrome P460"/>
    <property type="match status" value="1"/>
</dbReference>
<accession>A0A7S7RLR5</accession>
<dbReference type="KEGG" id="sbal:HUE88_09760"/>
<feature type="signal peptide" evidence="1">
    <location>
        <begin position="1"/>
        <end position="21"/>
    </location>
</feature>
<feature type="chain" id="PRO_5032432181" evidence="1">
    <location>
        <begin position="22"/>
        <end position="165"/>
    </location>
</feature>
<organism evidence="3 4">
    <name type="scientific">Candidatus Sulfurimonas baltica</name>
    <dbReference type="NCBI Taxonomy" id="2740404"/>
    <lineage>
        <taxon>Bacteria</taxon>
        <taxon>Pseudomonadati</taxon>
        <taxon>Campylobacterota</taxon>
        <taxon>Epsilonproteobacteria</taxon>
        <taxon>Campylobacterales</taxon>
        <taxon>Sulfurimonadaceae</taxon>
        <taxon>Sulfurimonas</taxon>
    </lineage>
</organism>
<evidence type="ECO:0000313" key="4">
    <source>
        <dbReference type="Proteomes" id="UP000593994"/>
    </source>
</evidence>
<evidence type="ECO:0000259" key="2">
    <source>
        <dbReference type="Pfam" id="PF16694"/>
    </source>
</evidence>
<evidence type="ECO:0000256" key="1">
    <source>
        <dbReference type="SAM" id="SignalP"/>
    </source>
</evidence>
<reference evidence="3 4" key="1">
    <citation type="submission" date="2020-05" db="EMBL/GenBank/DDBJ databases">
        <title>Sulfurimonas marisnigri, sp. nov., and Sulfurimonas baltica, sp. nov., manganese oxide reducing chemolithoautotrophs of the class Epsilonproteobacteria isolated from the pelagic redoxclines of the Black and Baltic Seas and emended description of the genus Sulfurimonas.</title>
        <authorList>
            <person name="Henkel J.V."/>
            <person name="Laudan C."/>
            <person name="Werner J."/>
            <person name="Neu T."/>
            <person name="Plewe S."/>
            <person name="Sproer C."/>
            <person name="Bunk B."/>
            <person name="Schulz-Vogt H.N."/>
        </authorList>
    </citation>
    <scope>NUCLEOTIDE SEQUENCE [LARGE SCALE GENOMIC DNA]</scope>
    <source>
        <strain evidence="3 4">GD2</strain>
    </source>
</reference>
<dbReference type="CDD" id="cd20753">
    <property type="entry name" value="cyt_P460_Mc-like"/>
    <property type="match status" value="1"/>
</dbReference>
<dbReference type="Pfam" id="PF16694">
    <property type="entry name" value="Cytochrome_P460"/>
    <property type="match status" value="1"/>
</dbReference>
<dbReference type="Proteomes" id="UP000593994">
    <property type="component" value="Chromosome"/>
</dbReference>